<evidence type="ECO:0000313" key="5">
    <source>
        <dbReference type="Proteomes" id="UP001365781"/>
    </source>
</evidence>
<dbReference type="EMBL" id="JBBAYM010000015">
    <property type="protein sequence ID" value="MEI5612092.1"/>
    <property type="molecule type" value="Genomic_DNA"/>
</dbReference>
<dbReference type="Pfam" id="PF13581">
    <property type="entry name" value="HATPase_c_2"/>
    <property type="match status" value="1"/>
</dbReference>
<accession>A0ABU8GFX4</accession>
<dbReference type="InterPro" id="IPR003594">
    <property type="entry name" value="HATPase_dom"/>
</dbReference>
<reference evidence="4 5" key="1">
    <citation type="submission" date="2024-03" db="EMBL/GenBank/DDBJ databases">
        <title>First Report of Pectobacterium brasiliscabiei causing potato scab in china.</title>
        <authorList>
            <person name="Handique U."/>
        </authorList>
    </citation>
    <scope>NUCLEOTIDE SEQUENCE [LARGE SCALE GENOMIC DNA]</scope>
    <source>
        <strain evidence="4 5">ZRIMU1503</strain>
    </source>
</reference>
<keyword evidence="5" id="KW-1185">Reference proteome</keyword>
<protein>
    <submittedName>
        <fullName evidence="4">ATP-binding protein</fullName>
    </submittedName>
</protein>
<keyword evidence="4" id="KW-0547">Nucleotide-binding</keyword>
<proteinExistence type="predicted"/>
<evidence type="ECO:0000256" key="1">
    <source>
        <dbReference type="ARBA" id="ARBA00022527"/>
    </source>
</evidence>
<dbReference type="CDD" id="cd16936">
    <property type="entry name" value="HATPase_RsbW-like"/>
    <property type="match status" value="1"/>
</dbReference>
<dbReference type="RefSeq" id="WP_336540357.1">
    <property type="nucleotide sequence ID" value="NZ_JBBAYL010000007.1"/>
</dbReference>
<gene>
    <name evidence="4" type="ORF">WB403_23300</name>
</gene>
<dbReference type="Gene3D" id="3.30.565.10">
    <property type="entry name" value="Histidine kinase-like ATPase, C-terminal domain"/>
    <property type="match status" value="1"/>
</dbReference>
<comment type="caution">
    <text evidence="4">The sequence shown here is derived from an EMBL/GenBank/DDBJ whole genome shotgun (WGS) entry which is preliminary data.</text>
</comment>
<evidence type="ECO:0000313" key="4">
    <source>
        <dbReference type="EMBL" id="MEI5612092.1"/>
    </source>
</evidence>
<dbReference type="GO" id="GO:0005524">
    <property type="term" value="F:ATP binding"/>
    <property type="evidence" value="ECO:0007669"/>
    <property type="project" value="UniProtKB-KW"/>
</dbReference>
<feature type="region of interest" description="Disordered" evidence="2">
    <location>
        <begin position="1"/>
        <end position="43"/>
    </location>
</feature>
<name>A0ABU8GFX4_9ACTN</name>
<dbReference type="PANTHER" id="PTHR35526">
    <property type="entry name" value="ANTI-SIGMA-F FACTOR RSBW-RELATED"/>
    <property type="match status" value="1"/>
</dbReference>
<keyword evidence="4" id="KW-0067">ATP-binding</keyword>
<keyword evidence="1" id="KW-0808">Transferase</keyword>
<dbReference type="PANTHER" id="PTHR35526:SF3">
    <property type="entry name" value="ANTI-SIGMA-F FACTOR RSBW"/>
    <property type="match status" value="1"/>
</dbReference>
<evidence type="ECO:0000259" key="3">
    <source>
        <dbReference type="Pfam" id="PF13581"/>
    </source>
</evidence>
<keyword evidence="1" id="KW-0418">Kinase</keyword>
<evidence type="ECO:0000256" key="2">
    <source>
        <dbReference type="SAM" id="MobiDB-lite"/>
    </source>
</evidence>
<dbReference type="InterPro" id="IPR036890">
    <property type="entry name" value="HATPase_C_sf"/>
</dbReference>
<feature type="compositionally biased region" description="Pro residues" evidence="2">
    <location>
        <begin position="31"/>
        <end position="40"/>
    </location>
</feature>
<dbReference type="SUPFAM" id="SSF55874">
    <property type="entry name" value="ATPase domain of HSP90 chaperone/DNA topoisomerase II/histidine kinase"/>
    <property type="match status" value="1"/>
</dbReference>
<organism evidence="4 5">
    <name type="scientific">Streptomyces brasiliscabiei</name>
    <dbReference type="NCBI Taxonomy" id="2736302"/>
    <lineage>
        <taxon>Bacteria</taxon>
        <taxon>Bacillati</taxon>
        <taxon>Actinomycetota</taxon>
        <taxon>Actinomycetes</taxon>
        <taxon>Kitasatosporales</taxon>
        <taxon>Streptomycetaceae</taxon>
        <taxon>Streptomyces</taxon>
    </lineage>
</organism>
<sequence>MERHPLMNHDLMHDAPVNPGLVNHGTAPAEAAPPRPPRPPGAITTAAAARRHVREFVVERWRSPGGPPSEQSMIDLILVVSELVTNAVRHGGGIAGFDVALTPGGVRLRVRDHSAAVPVGLHGHGRLPRLHEGSGYGWPLINRLSSEVDVERRTSGGKTISVLVPLA</sequence>
<keyword evidence="1" id="KW-0723">Serine/threonine-protein kinase</keyword>
<feature type="compositionally biased region" description="Basic and acidic residues" evidence="2">
    <location>
        <begin position="1"/>
        <end position="13"/>
    </location>
</feature>
<feature type="domain" description="Histidine kinase/HSP90-like ATPase" evidence="3">
    <location>
        <begin position="52"/>
        <end position="161"/>
    </location>
</feature>
<dbReference type="InterPro" id="IPR050267">
    <property type="entry name" value="Anti-sigma-factor_SerPK"/>
</dbReference>
<dbReference type="Proteomes" id="UP001365781">
    <property type="component" value="Unassembled WGS sequence"/>
</dbReference>